<evidence type="ECO:0008006" key="4">
    <source>
        <dbReference type="Google" id="ProtNLM"/>
    </source>
</evidence>
<accession>A0A1Q9LT11</accession>
<gene>
    <name evidence="2" type="ORF">BJP25_07565</name>
</gene>
<dbReference type="OrthoDB" id="9988184at2"/>
<dbReference type="STRING" id="1193682.BJP25_07565"/>
<keyword evidence="3" id="KW-1185">Reference proteome</keyword>
<comment type="caution">
    <text evidence="2">The sequence shown here is derived from an EMBL/GenBank/DDBJ whole genome shotgun (WGS) entry which is preliminary data.</text>
</comment>
<dbReference type="AlphaFoldDB" id="A0A1Q9LT11"/>
<evidence type="ECO:0000256" key="1">
    <source>
        <dbReference type="SAM" id="MobiDB-lite"/>
    </source>
</evidence>
<proteinExistence type="predicted"/>
<evidence type="ECO:0000313" key="3">
    <source>
        <dbReference type="Proteomes" id="UP000186040"/>
    </source>
</evidence>
<dbReference type="EMBL" id="MKQR01000004">
    <property type="protein sequence ID" value="OLR95149.1"/>
    <property type="molecule type" value="Genomic_DNA"/>
</dbReference>
<feature type="region of interest" description="Disordered" evidence="1">
    <location>
        <begin position="134"/>
        <end position="176"/>
    </location>
</feature>
<sequence>MSSNAVPGTEPTGRAPGSTGSAGTGLSNVDTAELSSDELLALAEELEQRTRDVPARLAAITGTATGPHGIRVVVSLAGQLTDLDLGDACRRLGAAELTAVLRDLIWDATDRAIAAGVEVVAPIAGPELAGELARLTAPPPRPEPTPATPAAPARPARPPRPDDEDDFSAQTFALRD</sequence>
<feature type="compositionally biased region" description="Pro residues" evidence="1">
    <location>
        <begin position="137"/>
        <end position="149"/>
    </location>
</feature>
<evidence type="ECO:0000313" key="2">
    <source>
        <dbReference type="EMBL" id="OLR95149.1"/>
    </source>
</evidence>
<feature type="compositionally biased region" description="Polar residues" evidence="1">
    <location>
        <begin position="18"/>
        <end position="29"/>
    </location>
</feature>
<dbReference type="RefSeq" id="WP_075973053.1">
    <property type="nucleotide sequence ID" value="NZ_MKQR01000004.1"/>
</dbReference>
<name>A0A1Q9LT11_9PSEU</name>
<organism evidence="2 3">
    <name type="scientific">Actinokineospora bangkokensis</name>
    <dbReference type="NCBI Taxonomy" id="1193682"/>
    <lineage>
        <taxon>Bacteria</taxon>
        <taxon>Bacillati</taxon>
        <taxon>Actinomycetota</taxon>
        <taxon>Actinomycetes</taxon>
        <taxon>Pseudonocardiales</taxon>
        <taxon>Pseudonocardiaceae</taxon>
        <taxon>Actinokineospora</taxon>
    </lineage>
</organism>
<feature type="region of interest" description="Disordered" evidence="1">
    <location>
        <begin position="1"/>
        <end position="29"/>
    </location>
</feature>
<protein>
    <recommendedName>
        <fullName evidence="4">YbaB/EbfC DNA-binding family protein</fullName>
    </recommendedName>
</protein>
<reference evidence="2 3" key="1">
    <citation type="submission" date="2016-10" db="EMBL/GenBank/DDBJ databases">
        <title>The Draft Genome Sequence of Actinokineospora bangkokensis 44EHWT reveals the biosynthetic pathway of antifungal compounds Thailandins with unusual extender unit butylmalonyl-CoA.</title>
        <authorList>
            <person name="Greule A."/>
            <person name="Intra B."/>
            <person name="Flemming S."/>
            <person name="Rommel M.G."/>
            <person name="Panbangred W."/>
            <person name="Bechthold A."/>
        </authorList>
    </citation>
    <scope>NUCLEOTIDE SEQUENCE [LARGE SCALE GENOMIC DNA]</scope>
    <source>
        <strain evidence="2 3">44EHW</strain>
    </source>
</reference>
<dbReference type="Proteomes" id="UP000186040">
    <property type="component" value="Unassembled WGS sequence"/>
</dbReference>